<keyword evidence="3" id="KW-1185">Reference proteome</keyword>
<reference evidence="2 3" key="1">
    <citation type="submission" date="2019-04" db="EMBL/GenBank/DDBJ databases">
        <authorList>
            <consortium name="DOE Joint Genome Institute"/>
            <person name="Mondo S."/>
            <person name="Kjaerbolling I."/>
            <person name="Vesth T."/>
            <person name="Frisvad J.C."/>
            <person name="Nybo J.L."/>
            <person name="Theobald S."/>
            <person name="Kildgaard S."/>
            <person name="Isbrandt T."/>
            <person name="Kuo A."/>
            <person name="Sato A."/>
            <person name="Lyhne E.K."/>
            <person name="Kogle M.E."/>
            <person name="Wiebenga A."/>
            <person name="Kun R.S."/>
            <person name="Lubbers R.J."/>
            <person name="Makela M.R."/>
            <person name="Barry K."/>
            <person name="Chovatia M."/>
            <person name="Clum A."/>
            <person name="Daum C."/>
            <person name="Haridas S."/>
            <person name="He G."/>
            <person name="LaButti K."/>
            <person name="Lipzen A."/>
            <person name="Riley R."/>
            <person name="Salamov A."/>
            <person name="Simmons B.A."/>
            <person name="Magnuson J.K."/>
            <person name="Henrissat B."/>
            <person name="Mortensen U.H."/>
            <person name="Larsen T.O."/>
            <person name="Devries R.P."/>
            <person name="Grigoriev I.V."/>
            <person name="Machida M."/>
            <person name="Baker S.E."/>
            <person name="Andersen M.R."/>
            <person name="Cantor M.N."/>
            <person name="Hua S.X."/>
        </authorList>
    </citation>
    <scope>NUCLEOTIDE SEQUENCE [LARGE SCALE GENOMIC DNA]</scope>
    <source>
        <strain evidence="2 3">CBS 117616</strain>
    </source>
</reference>
<sequence>MPLRFLNCILYQFRKSACQPLVFNLVPSRCSFSLSLLLLPLFWLLQSAPLLQRRARVIADMCASLKTINVLVDYI</sequence>
<keyword evidence="1" id="KW-0812">Transmembrane</keyword>
<keyword evidence="1" id="KW-1133">Transmembrane helix</keyword>
<dbReference type="EMBL" id="ML735783">
    <property type="protein sequence ID" value="KAE8414533.1"/>
    <property type="molecule type" value="Genomic_DNA"/>
</dbReference>
<organism evidence="2 3">
    <name type="scientific">Aspergillus pseudocaelatus</name>
    <dbReference type="NCBI Taxonomy" id="1825620"/>
    <lineage>
        <taxon>Eukaryota</taxon>
        <taxon>Fungi</taxon>
        <taxon>Dikarya</taxon>
        <taxon>Ascomycota</taxon>
        <taxon>Pezizomycotina</taxon>
        <taxon>Eurotiomycetes</taxon>
        <taxon>Eurotiomycetidae</taxon>
        <taxon>Eurotiales</taxon>
        <taxon>Aspergillaceae</taxon>
        <taxon>Aspergillus</taxon>
        <taxon>Aspergillus subgen. Circumdati</taxon>
    </lineage>
</organism>
<feature type="transmembrane region" description="Helical" evidence="1">
    <location>
        <begin position="32"/>
        <end position="51"/>
    </location>
</feature>
<evidence type="ECO:0000313" key="3">
    <source>
        <dbReference type="Proteomes" id="UP000325395"/>
    </source>
</evidence>
<gene>
    <name evidence="2" type="ORF">BDV36DRAFT_264913</name>
</gene>
<protein>
    <submittedName>
        <fullName evidence="2">Uncharacterized protein</fullName>
    </submittedName>
</protein>
<name>A0ABQ6WBN4_9EURO</name>
<evidence type="ECO:0000313" key="2">
    <source>
        <dbReference type="EMBL" id="KAE8414533.1"/>
    </source>
</evidence>
<proteinExistence type="predicted"/>
<keyword evidence="1" id="KW-0472">Membrane</keyword>
<dbReference type="Proteomes" id="UP000325395">
    <property type="component" value="Unassembled WGS sequence"/>
</dbReference>
<evidence type="ECO:0000256" key="1">
    <source>
        <dbReference type="SAM" id="Phobius"/>
    </source>
</evidence>
<accession>A0ABQ6WBN4</accession>